<evidence type="ECO:0000313" key="2">
    <source>
        <dbReference type="EMBL" id="CAB3223196.1"/>
    </source>
</evidence>
<gene>
    <name evidence="3" type="ORF">APLA_LOCUS12297</name>
    <name evidence="2" type="ORF">APLA_LOCUS1494</name>
</gene>
<proteinExistence type="predicted"/>
<comment type="caution">
    <text evidence="2">The sequence shown here is derived from an EMBL/GenBank/DDBJ whole genome shotgun (WGS) entry which is preliminary data.</text>
</comment>
<feature type="region of interest" description="Disordered" evidence="1">
    <location>
        <begin position="1"/>
        <end position="29"/>
    </location>
</feature>
<organism evidence="2 4">
    <name type="scientific">Arctia plantaginis</name>
    <name type="common">Wood tiger moth</name>
    <name type="synonym">Phalaena plantaginis</name>
    <dbReference type="NCBI Taxonomy" id="874455"/>
    <lineage>
        <taxon>Eukaryota</taxon>
        <taxon>Metazoa</taxon>
        <taxon>Ecdysozoa</taxon>
        <taxon>Arthropoda</taxon>
        <taxon>Hexapoda</taxon>
        <taxon>Insecta</taxon>
        <taxon>Pterygota</taxon>
        <taxon>Neoptera</taxon>
        <taxon>Endopterygota</taxon>
        <taxon>Lepidoptera</taxon>
        <taxon>Glossata</taxon>
        <taxon>Ditrysia</taxon>
        <taxon>Noctuoidea</taxon>
        <taxon>Erebidae</taxon>
        <taxon>Arctiinae</taxon>
        <taxon>Arctia</taxon>
    </lineage>
</organism>
<dbReference type="EMBL" id="CADEBC010000135">
    <property type="protein sequence ID" value="CAB3223196.1"/>
    <property type="molecule type" value="Genomic_DNA"/>
</dbReference>
<evidence type="ECO:0000313" key="3">
    <source>
        <dbReference type="EMBL" id="CAB3248031.1"/>
    </source>
</evidence>
<dbReference type="Proteomes" id="UP000494106">
    <property type="component" value="Unassembled WGS sequence"/>
</dbReference>
<dbReference type="Proteomes" id="UP000494256">
    <property type="component" value="Unassembled WGS sequence"/>
</dbReference>
<evidence type="ECO:0000313" key="4">
    <source>
        <dbReference type="Proteomes" id="UP000494106"/>
    </source>
</evidence>
<reference evidence="4 5" key="1">
    <citation type="submission" date="2020-04" db="EMBL/GenBank/DDBJ databases">
        <authorList>
            <person name="Wallbank WR R."/>
            <person name="Pardo Diaz C."/>
            <person name="Kozak K."/>
            <person name="Martin S."/>
            <person name="Jiggins C."/>
            <person name="Moest M."/>
            <person name="Warren A I."/>
            <person name="Byers J.R.P. K."/>
            <person name="Montejo-Kovacevich G."/>
            <person name="Yen C E."/>
        </authorList>
    </citation>
    <scope>NUCLEOTIDE SEQUENCE [LARGE SCALE GENOMIC DNA]</scope>
</reference>
<name>A0A8S0YYP5_ARCPL</name>
<sequence>MADGRNVKDKGPIKYKGMTHHSRQAGPEFEQDLPLLRLFIEDVEPGTALQGAQPTQVGERREVEVLGLGHGEAPDEEVKEARVVHVYGGGSRVAGDRVNAAACRGCRHGEASRRRCVRGALGPAARATRRPSTPPSPRARSPRCPSPPRPRGGSRKTLVFPLNGV</sequence>
<accession>A0A8S0YYP5</accession>
<protein>
    <submittedName>
        <fullName evidence="2">Uncharacterized protein</fullName>
    </submittedName>
</protein>
<keyword evidence="4" id="KW-1185">Reference proteome</keyword>
<evidence type="ECO:0000313" key="5">
    <source>
        <dbReference type="Proteomes" id="UP000494256"/>
    </source>
</evidence>
<feature type="region of interest" description="Disordered" evidence="1">
    <location>
        <begin position="117"/>
        <end position="165"/>
    </location>
</feature>
<feature type="compositionally biased region" description="Basic and acidic residues" evidence="1">
    <location>
        <begin position="1"/>
        <end position="12"/>
    </location>
</feature>
<evidence type="ECO:0000256" key="1">
    <source>
        <dbReference type="SAM" id="MobiDB-lite"/>
    </source>
</evidence>
<dbReference type="EMBL" id="CADEBD010000337">
    <property type="protein sequence ID" value="CAB3248031.1"/>
    <property type="molecule type" value="Genomic_DNA"/>
</dbReference>
<dbReference type="AlphaFoldDB" id="A0A8S0YYP5"/>
<dbReference type="OrthoDB" id="7461462at2759"/>